<dbReference type="EMBL" id="JBHSIT010000014">
    <property type="protein sequence ID" value="MFC4912915.1"/>
    <property type="molecule type" value="Genomic_DNA"/>
</dbReference>
<organism evidence="3 4">
    <name type="scientific">Actinomadura gamaensis</name>
    <dbReference type="NCBI Taxonomy" id="1763541"/>
    <lineage>
        <taxon>Bacteria</taxon>
        <taxon>Bacillati</taxon>
        <taxon>Actinomycetota</taxon>
        <taxon>Actinomycetes</taxon>
        <taxon>Streptosporangiales</taxon>
        <taxon>Thermomonosporaceae</taxon>
        <taxon>Actinomadura</taxon>
    </lineage>
</organism>
<dbReference type="Pfam" id="PF12728">
    <property type="entry name" value="HTH_17"/>
    <property type="match status" value="1"/>
</dbReference>
<dbReference type="InterPro" id="IPR041657">
    <property type="entry name" value="HTH_17"/>
</dbReference>
<dbReference type="Proteomes" id="UP001595872">
    <property type="component" value="Unassembled WGS sequence"/>
</dbReference>
<name>A0ABV9UBC1_9ACTN</name>
<keyword evidence="4" id="KW-1185">Reference proteome</keyword>
<reference evidence="4" key="1">
    <citation type="journal article" date="2019" name="Int. J. Syst. Evol. Microbiol.">
        <title>The Global Catalogue of Microorganisms (GCM) 10K type strain sequencing project: providing services to taxonomists for standard genome sequencing and annotation.</title>
        <authorList>
            <consortium name="The Broad Institute Genomics Platform"/>
            <consortium name="The Broad Institute Genome Sequencing Center for Infectious Disease"/>
            <person name="Wu L."/>
            <person name="Ma J."/>
        </authorList>
    </citation>
    <scope>NUCLEOTIDE SEQUENCE [LARGE SCALE GENOMIC DNA]</scope>
    <source>
        <strain evidence="4">KLKA75</strain>
    </source>
</reference>
<sequence>MVRPHSDPDVRWFTVAEAAALMKVDKATVLRLIHSGELPAIRVGRAMRIPEQAIRDYLKNHHPTSHAAPVEQPQDPPTA</sequence>
<protein>
    <submittedName>
        <fullName evidence="3">Helix-turn-helix domain-containing protein</fullName>
    </submittedName>
</protein>
<feature type="region of interest" description="Disordered" evidence="1">
    <location>
        <begin position="59"/>
        <end position="79"/>
    </location>
</feature>
<evidence type="ECO:0000313" key="3">
    <source>
        <dbReference type="EMBL" id="MFC4912915.1"/>
    </source>
</evidence>
<gene>
    <name evidence="3" type="ORF">ACFPCY_36840</name>
</gene>
<comment type="caution">
    <text evidence="3">The sequence shown here is derived from an EMBL/GenBank/DDBJ whole genome shotgun (WGS) entry which is preliminary data.</text>
</comment>
<dbReference type="NCBIfam" id="TIGR01764">
    <property type="entry name" value="excise"/>
    <property type="match status" value="1"/>
</dbReference>
<accession>A0ABV9UBC1</accession>
<proteinExistence type="predicted"/>
<dbReference type="InterPro" id="IPR009061">
    <property type="entry name" value="DNA-bd_dom_put_sf"/>
</dbReference>
<dbReference type="InterPro" id="IPR010093">
    <property type="entry name" value="SinI_DNA-bd"/>
</dbReference>
<dbReference type="SUPFAM" id="SSF46955">
    <property type="entry name" value="Putative DNA-binding domain"/>
    <property type="match status" value="1"/>
</dbReference>
<dbReference type="RefSeq" id="WP_378263612.1">
    <property type="nucleotide sequence ID" value="NZ_JBHSIT010000014.1"/>
</dbReference>
<evidence type="ECO:0000313" key="4">
    <source>
        <dbReference type="Proteomes" id="UP001595872"/>
    </source>
</evidence>
<evidence type="ECO:0000256" key="1">
    <source>
        <dbReference type="SAM" id="MobiDB-lite"/>
    </source>
</evidence>
<feature type="domain" description="Helix-turn-helix" evidence="2">
    <location>
        <begin position="12"/>
        <end position="61"/>
    </location>
</feature>
<evidence type="ECO:0000259" key="2">
    <source>
        <dbReference type="Pfam" id="PF12728"/>
    </source>
</evidence>